<protein>
    <recommendedName>
        <fullName evidence="3">Mitochondrial import receptor subunit TOM22</fullName>
    </recommendedName>
</protein>
<proteinExistence type="predicted"/>
<dbReference type="EMBL" id="KK583220">
    <property type="protein sequence ID" value="KDO26996.1"/>
    <property type="molecule type" value="Genomic_DNA"/>
</dbReference>
<dbReference type="KEGG" id="spar:SPRG_07709"/>
<dbReference type="AlphaFoldDB" id="A0A067CKB3"/>
<accession>A0A067CKB3</accession>
<evidence type="ECO:0000313" key="1">
    <source>
        <dbReference type="EMBL" id="KDO26996.1"/>
    </source>
</evidence>
<dbReference type="CDD" id="cd22884">
    <property type="entry name" value="TOM22"/>
    <property type="match status" value="1"/>
</dbReference>
<sequence length="118" mass="13177">MSAISALRKLEQQQQAPATGGLHAMMMQRMKQAGEWATWFKKQLIKLAHKGGRFTWIISTTMLFTVIPLGIEIMREADVKEMEALRVQSLKAQGFSAIQIANMGYQDPNAPSLSEALQ</sequence>
<dbReference type="Proteomes" id="UP000030745">
    <property type="component" value="Unassembled WGS sequence"/>
</dbReference>
<evidence type="ECO:0000313" key="2">
    <source>
        <dbReference type="Proteomes" id="UP000030745"/>
    </source>
</evidence>
<evidence type="ECO:0008006" key="3">
    <source>
        <dbReference type="Google" id="ProtNLM"/>
    </source>
</evidence>
<keyword evidence="2" id="KW-1185">Reference proteome</keyword>
<dbReference type="GeneID" id="24129965"/>
<dbReference type="VEuPathDB" id="FungiDB:SPRG_07709"/>
<gene>
    <name evidence="1" type="ORF">SPRG_07709</name>
</gene>
<organism evidence="1 2">
    <name type="scientific">Saprolegnia parasitica (strain CBS 223.65)</name>
    <dbReference type="NCBI Taxonomy" id="695850"/>
    <lineage>
        <taxon>Eukaryota</taxon>
        <taxon>Sar</taxon>
        <taxon>Stramenopiles</taxon>
        <taxon>Oomycota</taxon>
        <taxon>Saprolegniomycetes</taxon>
        <taxon>Saprolegniales</taxon>
        <taxon>Saprolegniaceae</taxon>
        <taxon>Saprolegnia</taxon>
    </lineage>
</organism>
<dbReference type="OrthoDB" id="10016939at2759"/>
<reference evidence="1 2" key="1">
    <citation type="journal article" date="2013" name="PLoS Genet.">
        <title>Distinctive expansion of potential virulence genes in the genome of the oomycete fish pathogen Saprolegnia parasitica.</title>
        <authorList>
            <person name="Jiang R.H."/>
            <person name="de Bruijn I."/>
            <person name="Haas B.J."/>
            <person name="Belmonte R."/>
            <person name="Lobach L."/>
            <person name="Christie J."/>
            <person name="van den Ackerveken G."/>
            <person name="Bottin A."/>
            <person name="Bulone V."/>
            <person name="Diaz-Moreno S.M."/>
            <person name="Dumas B."/>
            <person name="Fan L."/>
            <person name="Gaulin E."/>
            <person name="Govers F."/>
            <person name="Grenville-Briggs L.J."/>
            <person name="Horner N.R."/>
            <person name="Levin J.Z."/>
            <person name="Mammella M."/>
            <person name="Meijer H.J."/>
            <person name="Morris P."/>
            <person name="Nusbaum C."/>
            <person name="Oome S."/>
            <person name="Phillips A.J."/>
            <person name="van Rooyen D."/>
            <person name="Rzeszutek E."/>
            <person name="Saraiva M."/>
            <person name="Secombes C.J."/>
            <person name="Seidl M.F."/>
            <person name="Snel B."/>
            <person name="Stassen J.H."/>
            <person name="Sykes S."/>
            <person name="Tripathy S."/>
            <person name="van den Berg H."/>
            <person name="Vega-Arreguin J.C."/>
            <person name="Wawra S."/>
            <person name="Young S.K."/>
            <person name="Zeng Q."/>
            <person name="Dieguez-Uribeondo J."/>
            <person name="Russ C."/>
            <person name="Tyler B.M."/>
            <person name="van West P."/>
        </authorList>
    </citation>
    <scope>NUCLEOTIDE SEQUENCE [LARGE SCALE GENOMIC DNA]</scope>
    <source>
        <strain evidence="1 2">CBS 223.65</strain>
    </source>
</reference>
<dbReference type="RefSeq" id="XP_012202377.1">
    <property type="nucleotide sequence ID" value="XM_012346987.1"/>
</dbReference>
<dbReference type="OMA" id="RWIWIFS"/>
<name>A0A067CKB3_SAPPC</name>